<gene>
    <name evidence="2" type="ORF">CFS9_00050</name>
</gene>
<keyword evidence="1" id="KW-0812">Transmembrane</keyword>
<dbReference type="AlphaFoldDB" id="A0AAT9GVV1"/>
<feature type="transmembrane region" description="Helical" evidence="1">
    <location>
        <begin position="7"/>
        <end position="27"/>
    </location>
</feature>
<evidence type="ECO:0000256" key="1">
    <source>
        <dbReference type="SAM" id="Phobius"/>
    </source>
</evidence>
<keyword evidence="1" id="KW-0472">Membrane</keyword>
<organism evidence="2">
    <name type="scientific">Flavobacterium sp. CFS9</name>
    <dbReference type="NCBI Taxonomy" id="3143118"/>
    <lineage>
        <taxon>Bacteria</taxon>
        <taxon>Pseudomonadati</taxon>
        <taxon>Bacteroidota</taxon>
        <taxon>Flavobacteriia</taxon>
        <taxon>Flavobacteriales</taxon>
        <taxon>Flavobacteriaceae</taxon>
        <taxon>Flavobacterium</taxon>
    </lineage>
</organism>
<name>A0AAT9GVV1_9FLAO</name>
<proteinExistence type="predicted"/>
<sequence length="72" mass="8208">MKKKLAVFKILFCTVSLMTAIMGAVFFENLILRRLSDAIIILALLNLIRLLTCNNIINLILIHEKHTKNSIN</sequence>
<keyword evidence="1" id="KW-1133">Transmembrane helix</keyword>
<accession>A0AAT9GVV1</accession>
<dbReference type="EMBL" id="AP031573">
    <property type="protein sequence ID" value="BFM41364.1"/>
    <property type="molecule type" value="Genomic_DNA"/>
</dbReference>
<feature type="transmembrane region" description="Helical" evidence="1">
    <location>
        <begin position="39"/>
        <end position="62"/>
    </location>
</feature>
<protein>
    <submittedName>
        <fullName evidence="2">Uncharacterized protein</fullName>
    </submittedName>
</protein>
<reference evidence="2" key="1">
    <citation type="submission" date="2024-05" db="EMBL/GenBank/DDBJ databases">
        <title>Whole-Genome Sequence of CFS9, a Potential Fish Probiotic Isolated from the Body Surface of Silurus asotus.</title>
        <authorList>
            <person name="Kojima M."/>
            <person name="Tobioka K."/>
            <person name="Yokota K."/>
            <person name="Nakatani H."/>
            <person name="Hori K."/>
            <person name="Tamaru Y."/>
            <person name="Okazaki F."/>
        </authorList>
    </citation>
    <scope>NUCLEOTIDE SEQUENCE</scope>
    <source>
        <strain evidence="2">CFS9</strain>
    </source>
</reference>
<evidence type="ECO:0000313" key="2">
    <source>
        <dbReference type="EMBL" id="BFM41364.1"/>
    </source>
</evidence>